<dbReference type="GO" id="GO:0005737">
    <property type="term" value="C:cytoplasm"/>
    <property type="evidence" value="ECO:0007669"/>
    <property type="project" value="TreeGrafter"/>
</dbReference>
<dbReference type="EMBL" id="QJKI01000023">
    <property type="protein sequence ID" value="PXX75972.1"/>
    <property type="molecule type" value="Genomic_DNA"/>
</dbReference>
<dbReference type="PANTHER" id="PTHR43625:SF40">
    <property type="entry name" value="ALDO-KETO REDUCTASE YAKC [NADP(+)]"/>
    <property type="match status" value="1"/>
</dbReference>
<dbReference type="Pfam" id="PF00248">
    <property type="entry name" value="Aldo_ket_red"/>
    <property type="match status" value="1"/>
</dbReference>
<feature type="domain" description="NADP-dependent oxidoreductase" evidence="2">
    <location>
        <begin position="37"/>
        <end position="331"/>
    </location>
</feature>
<dbReference type="InterPro" id="IPR036812">
    <property type="entry name" value="NAD(P)_OxRdtase_dom_sf"/>
</dbReference>
<proteinExistence type="predicted"/>
<accession>A0A318KTF4</accession>
<dbReference type="InterPro" id="IPR050791">
    <property type="entry name" value="Aldo-Keto_reductase"/>
</dbReference>
<keyword evidence="4" id="KW-1185">Reference proteome</keyword>
<dbReference type="GO" id="GO:0016491">
    <property type="term" value="F:oxidoreductase activity"/>
    <property type="evidence" value="ECO:0007669"/>
    <property type="project" value="UniProtKB-KW"/>
</dbReference>
<dbReference type="Proteomes" id="UP000247555">
    <property type="component" value="Unassembled WGS sequence"/>
</dbReference>
<gene>
    <name evidence="3" type="ORF">DFR34_1234</name>
</gene>
<name>A0A318KTF4_9NEIS</name>
<evidence type="ECO:0000313" key="3">
    <source>
        <dbReference type="EMBL" id="PXX75972.1"/>
    </source>
</evidence>
<dbReference type="PANTHER" id="PTHR43625">
    <property type="entry name" value="AFLATOXIN B1 ALDEHYDE REDUCTASE"/>
    <property type="match status" value="1"/>
</dbReference>
<keyword evidence="1" id="KW-0560">Oxidoreductase</keyword>
<sequence length="352" mass="38062">MRILQAGFFPPRGCFFLKVIDMQTRFLGASELAVSAIGLGCMGMSEFYGPSDDEVSLTVLHEAQALGVRMFDSADTYGHGHNEALLGRFLRGLAASAREQVVVATKFGIVRQPGEYGRRIDNSPGYIRAACEASLQRLRVERIGLYYCHRRDPAVPIEDVVGAMAELVQAGKVAQIGLSEVSAATLRRAVAVHPVAAVQSEYSLWQREVEAELLPCCAELGVSLVAYSPLGRAFLANNFQVENLAEDDFRRHNPRFQAEAAQANQRLVDALGGFAAARGCSHAQVALAWLLHKHPQLIAIPGARKLPHLRANAAATELALSAAEVAELDAMFDPAKVSGARYPDAGWAGIER</sequence>
<dbReference type="AlphaFoldDB" id="A0A318KTF4"/>
<comment type="caution">
    <text evidence="3">The sequence shown here is derived from an EMBL/GenBank/DDBJ whole genome shotgun (WGS) entry which is preliminary data.</text>
</comment>
<reference evidence="3 4" key="1">
    <citation type="submission" date="2018-05" db="EMBL/GenBank/DDBJ databases">
        <title>Genomic Encyclopedia of Type Strains, Phase IV (KMG-IV): sequencing the most valuable type-strain genomes for metagenomic binning, comparative biology and taxonomic classification.</title>
        <authorList>
            <person name="Goeker M."/>
        </authorList>
    </citation>
    <scope>NUCLEOTIDE SEQUENCE [LARGE SCALE GENOMIC DNA]</scope>
    <source>
        <strain evidence="3 4">DSM 29661</strain>
    </source>
</reference>
<protein>
    <submittedName>
        <fullName evidence="3">Aryl-alcohol dehydrogenase-like predicted oxidoreductase</fullName>
    </submittedName>
</protein>
<organism evidence="3 4">
    <name type="scientific">Rivihabitans pingtungensis</name>
    <dbReference type="NCBI Taxonomy" id="1054498"/>
    <lineage>
        <taxon>Bacteria</taxon>
        <taxon>Pseudomonadati</taxon>
        <taxon>Pseudomonadota</taxon>
        <taxon>Betaproteobacteria</taxon>
        <taxon>Neisseriales</taxon>
        <taxon>Aquaspirillaceae</taxon>
        <taxon>Rivihabitans</taxon>
    </lineage>
</organism>
<dbReference type="InterPro" id="IPR023210">
    <property type="entry name" value="NADP_OxRdtase_dom"/>
</dbReference>
<evidence type="ECO:0000259" key="2">
    <source>
        <dbReference type="Pfam" id="PF00248"/>
    </source>
</evidence>
<evidence type="ECO:0000313" key="4">
    <source>
        <dbReference type="Proteomes" id="UP000247555"/>
    </source>
</evidence>
<dbReference type="SUPFAM" id="SSF51430">
    <property type="entry name" value="NAD(P)-linked oxidoreductase"/>
    <property type="match status" value="1"/>
</dbReference>
<evidence type="ECO:0000256" key="1">
    <source>
        <dbReference type="ARBA" id="ARBA00023002"/>
    </source>
</evidence>
<dbReference type="Gene3D" id="3.20.20.100">
    <property type="entry name" value="NADP-dependent oxidoreductase domain"/>
    <property type="match status" value="1"/>
</dbReference>